<organism evidence="7 8">
    <name type="scientific">Dimorphilus gyrociliatus</name>
    <dbReference type="NCBI Taxonomy" id="2664684"/>
    <lineage>
        <taxon>Eukaryota</taxon>
        <taxon>Metazoa</taxon>
        <taxon>Spiralia</taxon>
        <taxon>Lophotrochozoa</taxon>
        <taxon>Annelida</taxon>
        <taxon>Polychaeta</taxon>
        <taxon>Polychaeta incertae sedis</taxon>
        <taxon>Dinophilidae</taxon>
        <taxon>Dimorphilus</taxon>
    </lineage>
</organism>
<dbReference type="InterPro" id="IPR001806">
    <property type="entry name" value="Small_GTPase"/>
</dbReference>
<evidence type="ECO:0000256" key="6">
    <source>
        <dbReference type="SAM" id="MobiDB-lite"/>
    </source>
</evidence>
<evidence type="ECO:0000256" key="1">
    <source>
        <dbReference type="ARBA" id="ARBA00006270"/>
    </source>
</evidence>
<evidence type="ECO:0000313" key="7">
    <source>
        <dbReference type="EMBL" id="CAD5122191.1"/>
    </source>
</evidence>
<evidence type="ECO:0000313" key="8">
    <source>
        <dbReference type="Proteomes" id="UP000549394"/>
    </source>
</evidence>
<dbReference type="InterPro" id="IPR050305">
    <property type="entry name" value="Small_GTPase_Rab"/>
</dbReference>
<proteinExistence type="inferred from homology"/>
<sequence length="157" mass="17878">MTTSKDYDFLFKLLIIGDSGVGQERFRTITTTYYRGTHGVIVVYDVNSTQSFSNVKKWLEEIRKNCEAVPVLLVGNKDDEPGSKSVPTRDGRDFASVMEVDFIETSAKENKNIDECFLSIARLVLENKLNQANDEQNKEKINLSNNGENRKKKRDCC</sequence>
<keyword evidence="8" id="KW-1185">Reference proteome</keyword>
<dbReference type="SMART" id="SM00175">
    <property type="entry name" value="RAB"/>
    <property type="match status" value="1"/>
</dbReference>
<dbReference type="InterPro" id="IPR005225">
    <property type="entry name" value="Small_GTP-bd"/>
</dbReference>
<dbReference type="Gene3D" id="3.40.50.300">
    <property type="entry name" value="P-loop containing nucleotide triphosphate hydrolases"/>
    <property type="match status" value="1"/>
</dbReference>
<feature type="region of interest" description="Disordered" evidence="6">
    <location>
        <begin position="136"/>
        <end position="157"/>
    </location>
</feature>
<dbReference type="Pfam" id="PF00071">
    <property type="entry name" value="Ras"/>
    <property type="match status" value="1"/>
</dbReference>
<keyword evidence="2" id="KW-0547">Nucleotide-binding</keyword>
<dbReference type="GO" id="GO:0005525">
    <property type="term" value="F:GTP binding"/>
    <property type="evidence" value="ECO:0007669"/>
    <property type="project" value="UniProtKB-KW"/>
</dbReference>
<dbReference type="SMART" id="SM00174">
    <property type="entry name" value="RHO"/>
    <property type="match status" value="1"/>
</dbReference>
<dbReference type="AlphaFoldDB" id="A0A7I8W0U6"/>
<keyword evidence="3" id="KW-0342">GTP-binding</keyword>
<dbReference type="PROSITE" id="PS51421">
    <property type="entry name" value="RAS"/>
    <property type="match status" value="1"/>
</dbReference>
<dbReference type="NCBIfam" id="TIGR00231">
    <property type="entry name" value="small_GTP"/>
    <property type="match status" value="1"/>
</dbReference>
<dbReference type="GO" id="GO:0003924">
    <property type="term" value="F:GTPase activity"/>
    <property type="evidence" value="ECO:0007669"/>
    <property type="project" value="InterPro"/>
</dbReference>
<evidence type="ECO:0000256" key="3">
    <source>
        <dbReference type="ARBA" id="ARBA00023134"/>
    </source>
</evidence>
<name>A0A7I8W0U6_9ANNE</name>
<dbReference type="PROSITE" id="PS51419">
    <property type="entry name" value="RAB"/>
    <property type="match status" value="1"/>
</dbReference>
<dbReference type="InterPro" id="IPR027417">
    <property type="entry name" value="P-loop_NTPase"/>
</dbReference>
<dbReference type="FunFam" id="3.40.50.300:FF:001447">
    <property type="entry name" value="Ras-related protein Rab-1B"/>
    <property type="match status" value="1"/>
</dbReference>
<keyword evidence="4" id="KW-0449">Lipoprotein</keyword>
<dbReference type="Proteomes" id="UP000549394">
    <property type="component" value="Unassembled WGS sequence"/>
</dbReference>
<reference evidence="7 8" key="1">
    <citation type="submission" date="2020-08" db="EMBL/GenBank/DDBJ databases">
        <authorList>
            <person name="Hejnol A."/>
        </authorList>
    </citation>
    <scope>NUCLEOTIDE SEQUENCE [LARGE SCALE GENOMIC DNA]</scope>
</reference>
<accession>A0A7I8W0U6</accession>
<protein>
    <submittedName>
        <fullName evidence="7">DgyrCDS10636</fullName>
    </submittedName>
</protein>
<evidence type="ECO:0000256" key="2">
    <source>
        <dbReference type="ARBA" id="ARBA00022741"/>
    </source>
</evidence>
<evidence type="ECO:0000256" key="5">
    <source>
        <dbReference type="ARBA" id="ARBA00023289"/>
    </source>
</evidence>
<comment type="caution">
    <text evidence="7">The sequence shown here is derived from an EMBL/GenBank/DDBJ whole genome shotgun (WGS) entry which is preliminary data.</text>
</comment>
<dbReference type="SMART" id="SM00173">
    <property type="entry name" value="RAS"/>
    <property type="match status" value="1"/>
</dbReference>
<evidence type="ECO:0000256" key="4">
    <source>
        <dbReference type="ARBA" id="ARBA00023288"/>
    </source>
</evidence>
<comment type="similarity">
    <text evidence="1">Belongs to the small GTPase superfamily. Rab family.</text>
</comment>
<keyword evidence="5" id="KW-0636">Prenylation</keyword>
<dbReference type="OrthoDB" id="9989112at2759"/>
<gene>
    <name evidence="7" type="ORF">DGYR_LOCUS10033</name>
</gene>
<dbReference type="PANTHER" id="PTHR47980">
    <property type="entry name" value="LD44762P"/>
    <property type="match status" value="1"/>
</dbReference>
<dbReference type="SUPFAM" id="SSF52540">
    <property type="entry name" value="P-loop containing nucleoside triphosphate hydrolases"/>
    <property type="match status" value="1"/>
</dbReference>
<dbReference type="EMBL" id="CAJFCJ010000016">
    <property type="protein sequence ID" value="CAD5122191.1"/>
    <property type="molecule type" value="Genomic_DNA"/>
</dbReference>